<sequence>MLELISFIAAILLLLLLGVILVINHFIKQSSPGEIPPEQLQSFLKTEGYDKSIHNFKIVKVCFFTVLILGSVISILTDYWLGIPLLFVWIGIYLIAANIYVIKMSRKTVRRLQNQSRTEKRIVFWYRISLVLTFLQSMICFGTAFLVYELV</sequence>
<proteinExistence type="predicted"/>
<dbReference type="Proteomes" id="UP000563523">
    <property type="component" value="Unassembled WGS sequence"/>
</dbReference>
<feature type="transmembrane region" description="Helical" evidence="1">
    <location>
        <begin position="58"/>
        <end position="77"/>
    </location>
</feature>
<comment type="caution">
    <text evidence="2">The sequence shown here is derived from an EMBL/GenBank/DDBJ whole genome shotgun (WGS) entry which is preliminary data.</text>
</comment>
<feature type="transmembrane region" description="Helical" evidence="1">
    <location>
        <begin position="123"/>
        <end position="148"/>
    </location>
</feature>
<protein>
    <submittedName>
        <fullName evidence="2">Uncharacterized protein</fullName>
    </submittedName>
</protein>
<evidence type="ECO:0000313" key="2">
    <source>
        <dbReference type="EMBL" id="NVY96618.1"/>
    </source>
</evidence>
<feature type="transmembrane region" description="Helical" evidence="1">
    <location>
        <begin position="83"/>
        <end position="102"/>
    </location>
</feature>
<dbReference type="EMBL" id="JABZEC010000004">
    <property type="protein sequence ID" value="NVY96618.1"/>
    <property type="molecule type" value="Genomic_DNA"/>
</dbReference>
<keyword evidence="1" id="KW-0472">Membrane</keyword>
<dbReference type="RefSeq" id="WP_176942777.1">
    <property type="nucleotide sequence ID" value="NZ_JABZEC010000004.1"/>
</dbReference>
<keyword evidence="1" id="KW-0812">Transmembrane</keyword>
<dbReference type="AlphaFoldDB" id="A0A850RCX5"/>
<reference evidence="2 3" key="1">
    <citation type="submission" date="2020-06" db="EMBL/GenBank/DDBJ databases">
        <authorList>
            <person name="Kang J."/>
        </authorList>
    </citation>
    <scope>NUCLEOTIDE SEQUENCE [LARGE SCALE GENOMIC DNA]</scope>
    <source>
        <strain evidence="2 3">DCY120</strain>
    </source>
</reference>
<gene>
    <name evidence="2" type="ORF">HU830_05510</name>
</gene>
<feature type="transmembrane region" description="Helical" evidence="1">
    <location>
        <begin position="6"/>
        <end position="27"/>
    </location>
</feature>
<organism evidence="2 3">
    <name type="scientific">Bombilactobacillus apium</name>
    <dbReference type="NCBI Taxonomy" id="2675299"/>
    <lineage>
        <taxon>Bacteria</taxon>
        <taxon>Bacillati</taxon>
        <taxon>Bacillota</taxon>
        <taxon>Bacilli</taxon>
        <taxon>Lactobacillales</taxon>
        <taxon>Lactobacillaceae</taxon>
        <taxon>Bombilactobacillus</taxon>
    </lineage>
</organism>
<accession>A0A850RCX5</accession>
<evidence type="ECO:0000256" key="1">
    <source>
        <dbReference type="SAM" id="Phobius"/>
    </source>
</evidence>
<keyword evidence="3" id="KW-1185">Reference proteome</keyword>
<evidence type="ECO:0000313" key="3">
    <source>
        <dbReference type="Proteomes" id="UP000563523"/>
    </source>
</evidence>
<keyword evidence="1" id="KW-1133">Transmembrane helix</keyword>
<name>A0A850RCX5_9LACO</name>